<keyword evidence="2" id="KW-1185">Reference proteome</keyword>
<evidence type="ECO:0000313" key="2">
    <source>
        <dbReference type="Proteomes" id="UP001054945"/>
    </source>
</evidence>
<reference evidence="1 2" key="1">
    <citation type="submission" date="2021-06" db="EMBL/GenBank/DDBJ databases">
        <title>Caerostris extrusa draft genome.</title>
        <authorList>
            <person name="Kono N."/>
            <person name="Arakawa K."/>
        </authorList>
    </citation>
    <scope>NUCLEOTIDE SEQUENCE [LARGE SCALE GENOMIC DNA]</scope>
</reference>
<protein>
    <submittedName>
        <fullName evidence="1">Uncharacterized protein</fullName>
    </submittedName>
</protein>
<proteinExistence type="predicted"/>
<dbReference type="Proteomes" id="UP001054945">
    <property type="component" value="Unassembled WGS sequence"/>
</dbReference>
<name>A0AAV4XFG1_CAEEX</name>
<gene>
    <name evidence="1" type="ORF">CEXT_240771</name>
</gene>
<dbReference type="AlphaFoldDB" id="A0AAV4XFG1"/>
<evidence type="ECO:0000313" key="1">
    <source>
        <dbReference type="EMBL" id="GIY93143.1"/>
    </source>
</evidence>
<dbReference type="EMBL" id="BPLR01000239">
    <property type="protein sequence ID" value="GIY93143.1"/>
    <property type="molecule type" value="Genomic_DNA"/>
</dbReference>
<organism evidence="1 2">
    <name type="scientific">Caerostris extrusa</name>
    <name type="common">Bark spider</name>
    <name type="synonym">Caerostris bankana</name>
    <dbReference type="NCBI Taxonomy" id="172846"/>
    <lineage>
        <taxon>Eukaryota</taxon>
        <taxon>Metazoa</taxon>
        <taxon>Ecdysozoa</taxon>
        <taxon>Arthropoda</taxon>
        <taxon>Chelicerata</taxon>
        <taxon>Arachnida</taxon>
        <taxon>Araneae</taxon>
        <taxon>Araneomorphae</taxon>
        <taxon>Entelegynae</taxon>
        <taxon>Araneoidea</taxon>
        <taxon>Araneidae</taxon>
        <taxon>Caerostris</taxon>
    </lineage>
</organism>
<comment type="caution">
    <text evidence="1">The sequence shown here is derived from an EMBL/GenBank/DDBJ whole genome shotgun (WGS) entry which is preliminary data.</text>
</comment>
<sequence>MITGLEEGWPDMGVVKESSFQQENWKKTPPARVCGRASPFPPPKKVGQINSILFLPLRFEQDQDLSLPYCKDKTTFRFGMDGPVSNQGKRGDVWSVGRPVVIYPGAFKGSNDGCRRFISVTCDAPAPEINGLKRERVQKEVPH</sequence>
<accession>A0AAV4XFG1</accession>